<dbReference type="AlphaFoldDB" id="A0A1L3J8I1"/>
<feature type="domain" description="Glycosyltransferase 2-like" evidence="5">
    <location>
        <begin position="41"/>
        <end position="183"/>
    </location>
</feature>
<dbReference type="SUPFAM" id="SSF53448">
    <property type="entry name" value="Nucleotide-diphospho-sugar transferases"/>
    <property type="match status" value="1"/>
</dbReference>
<evidence type="ECO:0000313" key="7">
    <source>
        <dbReference type="Proteomes" id="UP000182510"/>
    </source>
</evidence>
<dbReference type="PANTHER" id="PTHR43630">
    <property type="entry name" value="POLY-BETA-1,6-N-ACETYL-D-GLUCOSAMINE SYNTHASE"/>
    <property type="match status" value="1"/>
</dbReference>
<dbReference type="PANTHER" id="PTHR43630:SF1">
    <property type="entry name" value="POLY-BETA-1,6-N-ACETYL-D-GLUCOSAMINE SYNTHASE"/>
    <property type="match status" value="1"/>
</dbReference>
<dbReference type="GO" id="GO:0016757">
    <property type="term" value="F:glycosyltransferase activity"/>
    <property type="evidence" value="ECO:0007669"/>
    <property type="project" value="UniProtKB-KW"/>
</dbReference>
<keyword evidence="2" id="KW-0328">Glycosyltransferase</keyword>
<name>A0A1L3J8I1_9FLAO</name>
<dbReference type="KEGG" id="grl:LPB144_08820"/>
<evidence type="ECO:0000313" key="6">
    <source>
        <dbReference type="EMBL" id="APG61437.1"/>
    </source>
</evidence>
<sequence length="378" mass="43374">MVSILVLITATYIGLILFLIYGWKKTADFKWKRLDHSTGFSVIIPYRNEEKNLKALFQSIGSLRYSKDKFEIILVNDDSSDNSLILAREFQERLPELNIILLENDRKTRSPKKDAIQTAILRSNFEFIVTTDADSVVPPEWLAAIDEEIQSSGAKLIAGPVGFIKRADQKLSHFQRFEELDFLSLQGTTVGSFGIGHAFMCNAANLCYEKQSFMQFAGFKENDEISSGDDVFLLQKFREGGLKISFLKSVDGIVRTGYQENISGLIEQRKRWAAKTTNYKSLFGKLSGLIVFVMNLSLIVFAGMALFGLFPYMPLMLAFLFKFNLDFVLIYLAARFFKREEIMRNYLWASIMYPFFVVYITLLSMLTGFDWKGRHFKK</sequence>
<evidence type="ECO:0000259" key="5">
    <source>
        <dbReference type="Pfam" id="PF00535"/>
    </source>
</evidence>
<organism evidence="6 7">
    <name type="scientific">Christiangramia salexigens</name>
    <dbReference type="NCBI Taxonomy" id="1913577"/>
    <lineage>
        <taxon>Bacteria</taxon>
        <taxon>Pseudomonadati</taxon>
        <taxon>Bacteroidota</taxon>
        <taxon>Flavobacteriia</taxon>
        <taxon>Flavobacteriales</taxon>
        <taxon>Flavobacteriaceae</taxon>
        <taxon>Christiangramia</taxon>
    </lineage>
</organism>
<feature type="transmembrane region" description="Helical" evidence="4">
    <location>
        <begin position="6"/>
        <end position="23"/>
    </location>
</feature>
<feature type="transmembrane region" description="Helical" evidence="4">
    <location>
        <begin position="316"/>
        <end position="334"/>
    </location>
</feature>
<evidence type="ECO:0000256" key="4">
    <source>
        <dbReference type="SAM" id="Phobius"/>
    </source>
</evidence>
<keyword evidence="4 6" id="KW-0812">Transmembrane</keyword>
<keyword evidence="7" id="KW-1185">Reference proteome</keyword>
<keyword evidence="4" id="KW-0472">Membrane</keyword>
<dbReference type="InterPro" id="IPR001173">
    <property type="entry name" value="Glyco_trans_2-like"/>
</dbReference>
<dbReference type="Proteomes" id="UP000182510">
    <property type="component" value="Chromosome"/>
</dbReference>
<evidence type="ECO:0000256" key="2">
    <source>
        <dbReference type="ARBA" id="ARBA00022676"/>
    </source>
</evidence>
<evidence type="ECO:0000256" key="3">
    <source>
        <dbReference type="ARBA" id="ARBA00022679"/>
    </source>
</evidence>
<dbReference type="InterPro" id="IPR029044">
    <property type="entry name" value="Nucleotide-diphossugar_trans"/>
</dbReference>
<dbReference type="Pfam" id="PF00535">
    <property type="entry name" value="Glycos_transf_2"/>
    <property type="match status" value="1"/>
</dbReference>
<dbReference type="Gene3D" id="3.90.550.10">
    <property type="entry name" value="Spore Coat Polysaccharide Biosynthesis Protein SpsA, Chain A"/>
    <property type="match status" value="1"/>
</dbReference>
<feature type="transmembrane region" description="Helical" evidence="4">
    <location>
        <begin position="289"/>
        <end position="310"/>
    </location>
</feature>
<proteinExistence type="inferred from homology"/>
<dbReference type="STRING" id="1913577.LPB144_08820"/>
<gene>
    <name evidence="6" type="ORF">LPB144_08820</name>
</gene>
<comment type="similarity">
    <text evidence="1">Belongs to the glycosyltransferase 2 family.</text>
</comment>
<dbReference type="EMBL" id="CP018153">
    <property type="protein sequence ID" value="APG61437.1"/>
    <property type="molecule type" value="Genomic_DNA"/>
</dbReference>
<evidence type="ECO:0000256" key="1">
    <source>
        <dbReference type="ARBA" id="ARBA00006739"/>
    </source>
</evidence>
<feature type="transmembrane region" description="Helical" evidence="4">
    <location>
        <begin position="346"/>
        <end position="369"/>
    </location>
</feature>
<keyword evidence="4" id="KW-1133">Transmembrane helix</keyword>
<accession>A0A1L3J8I1</accession>
<reference evidence="6 7" key="1">
    <citation type="submission" date="2016-11" db="EMBL/GenBank/DDBJ databases">
        <title>Gramella sp. LPB0144 isolated from marine environment.</title>
        <authorList>
            <person name="Kim E."/>
            <person name="Yi H."/>
        </authorList>
    </citation>
    <scope>NUCLEOTIDE SEQUENCE [LARGE SCALE GENOMIC DNA]</scope>
    <source>
        <strain evidence="6 7">LPB0144</strain>
    </source>
</reference>
<keyword evidence="3 6" id="KW-0808">Transferase</keyword>
<protein>
    <submittedName>
        <fullName evidence="6">Transmembrane family-2 glycosyl transferase</fullName>
    </submittedName>
</protein>